<proteinExistence type="inferred from homology"/>
<dbReference type="EC" id="2.7.1.26" evidence="15"/>
<dbReference type="PIRSF" id="PIRSF004491">
    <property type="entry name" value="FAD_Synth"/>
    <property type="match status" value="1"/>
</dbReference>
<evidence type="ECO:0000256" key="2">
    <source>
        <dbReference type="ARBA" id="ARBA00004726"/>
    </source>
</evidence>
<keyword evidence="8 15" id="KW-0547">Nucleotide-binding</keyword>
<keyword evidence="10 15" id="KW-0274">FAD</keyword>
<dbReference type="InterPro" id="IPR004821">
    <property type="entry name" value="Cyt_trans-like"/>
</dbReference>
<dbReference type="SMART" id="SM00904">
    <property type="entry name" value="Flavokinase"/>
    <property type="match status" value="1"/>
</dbReference>
<comment type="catalytic activity">
    <reaction evidence="14 15">
        <text>FMN + ATP + H(+) = FAD + diphosphate</text>
        <dbReference type="Rhea" id="RHEA:17237"/>
        <dbReference type="ChEBI" id="CHEBI:15378"/>
        <dbReference type="ChEBI" id="CHEBI:30616"/>
        <dbReference type="ChEBI" id="CHEBI:33019"/>
        <dbReference type="ChEBI" id="CHEBI:57692"/>
        <dbReference type="ChEBI" id="CHEBI:58210"/>
        <dbReference type="EC" id="2.7.7.2"/>
    </reaction>
</comment>
<evidence type="ECO:0000256" key="13">
    <source>
        <dbReference type="ARBA" id="ARBA00047880"/>
    </source>
</evidence>
<dbReference type="GO" id="GO:0008531">
    <property type="term" value="F:riboflavin kinase activity"/>
    <property type="evidence" value="ECO:0007669"/>
    <property type="project" value="UniProtKB-UniRule"/>
</dbReference>
<evidence type="ECO:0000256" key="10">
    <source>
        <dbReference type="ARBA" id="ARBA00022827"/>
    </source>
</evidence>
<accession>A0A4S2H0M1</accession>
<protein>
    <recommendedName>
        <fullName evidence="15">Riboflavin biosynthesis protein</fullName>
    </recommendedName>
    <domain>
        <recommendedName>
            <fullName evidence="15">Riboflavin kinase</fullName>
            <ecNumber evidence="15">2.7.1.26</ecNumber>
        </recommendedName>
        <alternativeName>
            <fullName evidence="15">Flavokinase</fullName>
        </alternativeName>
    </domain>
    <domain>
        <recommendedName>
            <fullName evidence="15">FMN adenylyltransferase</fullName>
            <ecNumber evidence="15">2.7.7.2</ecNumber>
        </recommendedName>
        <alternativeName>
            <fullName evidence="15">FAD pyrophosphorylase</fullName>
        </alternativeName>
        <alternativeName>
            <fullName evidence="15">FAD synthase</fullName>
        </alternativeName>
    </domain>
</protein>
<evidence type="ECO:0000256" key="6">
    <source>
        <dbReference type="ARBA" id="ARBA00022679"/>
    </source>
</evidence>
<dbReference type="InterPro" id="IPR015864">
    <property type="entry name" value="FAD_synthase"/>
</dbReference>
<keyword evidence="4 15" id="KW-0285">Flavoprotein</keyword>
<keyword evidence="7 15" id="KW-0548">Nucleotidyltransferase</keyword>
<dbReference type="FunFam" id="3.40.50.620:FF:000021">
    <property type="entry name" value="Riboflavin biosynthesis protein"/>
    <property type="match status" value="1"/>
</dbReference>
<dbReference type="NCBIfam" id="NF004160">
    <property type="entry name" value="PRK05627.1-3"/>
    <property type="match status" value="1"/>
</dbReference>
<dbReference type="PANTHER" id="PTHR22749">
    <property type="entry name" value="RIBOFLAVIN KINASE/FMN ADENYLYLTRANSFERASE"/>
    <property type="match status" value="1"/>
</dbReference>
<organism evidence="17 18">
    <name type="scientific">Marinicauda algicola</name>
    <dbReference type="NCBI Taxonomy" id="2029849"/>
    <lineage>
        <taxon>Bacteria</taxon>
        <taxon>Pseudomonadati</taxon>
        <taxon>Pseudomonadota</taxon>
        <taxon>Alphaproteobacteria</taxon>
        <taxon>Maricaulales</taxon>
        <taxon>Maricaulaceae</taxon>
        <taxon>Marinicauda</taxon>
    </lineage>
</organism>
<dbReference type="InterPro" id="IPR023468">
    <property type="entry name" value="Riboflavin_kinase"/>
</dbReference>
<keyword evidence="18" id="KW-1185">Reference proteome</keyword>
<dbReference type="GO" id="GO:0006747">
    <property type="term" value="P:FAD biosynthetic process"/>
    <property type="evidence" value="ECO:0007669"/>
    <property type="project" value="UniProtKB-UniRule"/>
</dbReference>
<evidence type="ECO:0000256" key="14">
    <source>
        <dbReference type="ARBA" id="ARBA00049494"/>
    </source>
</evidence>
<evidence type="ECO:0000256" key="7">
    <source>
        <dbReference type="ARBA" id="ARBA00022695"/>
    </source>
</evidence>
<comment type="pathway">
    <text evidence="2 15">Cofactor biosynthesis; FAD biosynthesis; FAD from FMN: step 1/1.</text>
</comment>
<dbReference type="NCBIfam" id="TIGR00125">
    <property type="entry name" value="cyt_tran_rel"/>
    <property type="match status" value="1"/>
</dbReference>
<comment type="similarity">
    <text evidence="15">Belongs to the ribF family.</text>
</comment>
<evidence type="ECO:0000256" key="1">
    <source>
        <dbReference type="ARBA" id="ARBA00002121"/>
    </source>
</evidence>
<dbReference type="GO" id="GO:0009231">
    <property type="term" value="P:riboflavin biosynthetic process"/>
    <property type="evidence" value="ECO:0007669"/>
    <property type="project" value="InterPro"/>
</dbReference>
<dbReference type="SUPFAM" id="SSF82114">
    <property type="entry name" value="Riboflavin kinase-like"/>
    <property type="match status" value="1"/>
</dbReference>
<dbReference type="PANTHER" id="PTHR22749:SF6">
    <property type="entry name" value="RIBOFLAVIN KINASE"/>
    <property type="match status" value="1"/>
</dbReference>
<name>A0A4S2H0M1_9PROT</name>
<gene>
    <name evidence="17" type="ORF">E5163_11615</name>
</gene>
<dbReference type="GO" id="GO:0009398">
    <property type="term" value="P:FMN biosynthetic process"/>
    <property type="evidence" value="ECO:0007669"/>
    <property type="project" value="UniProtKB-UniRule"/>
</dbReference>
<comment type="caution">
    <text evidence="17">The sequence shown here is derived from an EMBL/GenBank/DDBJ whole genome shotgun (WGS) entry which is preliminary data.</text>
</comment>
<dbReference type="InterPro" id="IPR015865">
    <property type="entry name" value="Riboflavin_kinase_bac/euk"/>
</dbReference>
<reference evidence="17 18" key="1">
    <citation type="journal article" date="2017" name="Int. J. Syst. Evol. Microbiol.">
        <title>Marinicauda algicola sp. nov., isolated from a marine red alga Rhodosorus marinus.</title>
        <authorList>
            <person name="Jeong S.E."/>
            <person name="Jeon S.H."/>
            <person name="Chun B.H."/>
            <person name="Kim D.W."/>
            <person name="Jeon C.O."/>
        </authorList>
    </citation>
    <scope>NUCLEOTIDE SEQUENCE [LARGE SCALE GENOMIC DNA]</scope>
    <source>
        <strain evidence="17 18">JCM 31718</strain>
    </source>
</reference>
<dbReference type="GO" id="GO:0003919">
    <property type="term" value="F:FMN adenylyltransferase activity"/>
    <property type="evidence" value="ECO:0007669"/>
    <property type="project" value="UniProtKB-UniRule"/>
</dbReference>
<evidence type="ECO:0000256" key="4">
    <source>
        <dbReference type="ARBA" id="ARBA00022630"/>
    </source>
</evidence>
<evidence type="ECO:0000259" key="16">
    <source>
        <dbReference type="SMART" id="SM00904"/>
    </source>
</evidence>
<dbReference type="UniPathway" id="UPA00276">
    <property type="reaction ID" value="UER00406"/>
</dbReference>
<evidence type="ECO:0000256" key="8">
    <source>
        <dbReference type="ARBA" id="ARBA00022741"/>
    </source>
</evidence>
<dbReference type="Proteomes" id="UP000308054">
    <property type="component" value="Unassembled WGS sequence"/>
</dbReference>
<dbReference type="Gene3D" id="3.40.50.620">
    <property type="entry name" value="HUPs"/>
    <property type="match status" value="1"/>
</dbReference>
<dbReference type="AlphaFoldDB" id="A0A4S2H0M1"/>
<comment type="function">
    <text evidence="1">Catalyzes the phosphorylation of riboflavin to FMN followed by the adenylation of FMN to FAD.</text>
</comment>
<dbReference type="InterPro" id="IPR023465">
    <property type="entry name" value="Riboflavin_kinase_dom_sf"/>
</dbReference>
<evidence type="ECO:0000256" key="9">
    <source>
        <dbReference type="ARBA" id="ARBA00022777"/>
    </source>
</evidence>
<dbReference type="UniPathway" id="UPA00277">
    <property type="reaction ID" value="UER00407"/>
</dbReference>
<dbReference type="InterPro" id="IPR014729">
    <property type="entry name" value="Rossmann-like_a/b/a_fold"/>
</dbReference>
<keyword evidence="9 15" id="KW-0418">Kinase</keyword>
<dbReference type="Pfam" id="PF06574">
    <property type="entry name" value="FAD_syn"/>
    <property type="match status" value="1"/>
</dbReference>
<keyword evidence="5 15" id="KW-0288">FMN</keyword>
<dbReference type="OrthoDB" id="9803667at2"/>
<dbReference type="SUPFAM" id="SSF52374">
    <property type="entry name" value="Nucleotidylyl transferase"/>
    <property type="match status" value="1"/>
</dbReference>
<dbReference type="EC" id="2.7.7.2" evidence="15"/>
<evidence type="ECO:0000256" key="12">
    <source>
        <dbReference type="ARBA" id="ARBA00023268"/>
    </source>
</evidence>
<comment type="catalytic activity">
    <reaction evidence="13 15">
        <text>riboflavin + ATP = FMN + ADP + H(+)</text>
        <dbReference type="Rhea" id="RHEA:14357"/>
        <dbReference type="ChEBI" id="CHEBI:15378"/>
        <dbReference type="ChEBI" id="CHEBI:30616"/>
        <dbReference type="ChEBI" id="CHEBI:57986"/>
        <dbReference type="ChEBI" id="CHEBI:58210"/>
        <dbReference type="ChEBI" id="CHEBI:456216"/>
        <dbReference type="EC" id="2.7.1.26"/>
    </reaction>
</comment>
<keyword evidence="12" id="KW-0511">Multifunctional enzyme</keyword>
<comment type="pathway">
    <text evidence="3 15">Cofactor biosynthesis; FMN biosynthesis; FMN from riboflavin (ATP route): step 1/1.</text>
</comment>
<dbReference type="CDD" id="cd02064">
    <property type="entry name" value="FAD_synthetase_N"/>
    <property type="match status" value="1"/>
</dbReference>
<dbReference type="InterPro" id="IPR002606">
    <property type="entry name" value="Riboflavin_kinase_bac"/>
</dbReference>
<dbReference type="NCBIfam" id="TIGR00083">
    <property type="entry name" value="ribF"/>
    <property type="match status" value="1"/>
</dbReference>
<dbReference type="Gene3D" id="2.40.30.30">
    <property type="entry name" value="Riboflavin kinase-like"/>
    <property type="match status" value="1"/>
</dbReference>
<sequence>MVEGYLALDPALKGGVAALGNFDGVHRGHAAVLETARALAGELGVATVAAVFKPHPRRYFRPDTHPFRLMSDGQRIRALGEAGAVRVHHIPFGPELAAMSPEAFARDVLKEGLGLDGVVTGADFRFGRDRAGDAQVLRRLGERFGFVARTAPEIAEGQEKISSTAIRAALEAGDPQRAADLLGRPWAMEGVVTRGDQRGRVLGFPTANLSLGDYQRPKFGVYAVRARVPGDGGWRDGVANLGRRPTVAGTEERLEVHLFDFTGDLYGRTLEVTFERFIRPERKFDGLEALKAQIAADAETARALLSRAAP</sequence>
<evidence type="ECO:0000313" key="18">
    <source>
        <dbReference type="Proteomes" id="UP000308054"/>
    </source>
</evidence>
<evidence type="ECO:0000256" key="15">
    <source>
        <dbReference type="PIRNR" id="PIRNR004491"/>
    </source>
</evidence>
<dbReference type="Pfam" id="PF01687">
    <property type="entry name" value="Flavokinase"/>
    <property type="match status" value="1"/>
</dbReference>
<keyword evidence="11 15" id="KW-0067">ATP-binding</keyword>
<evidence type="ECO:0000256" key="11">
    <source>
        <dbReference type="ARBA" id="ARBA00022840"/>
    </source>
</evidence>
<dbReference type="EMBL" id="SRXW01000003">
    <property type="protein sequence ID" value="TGY88642.1"/>
    <property type="molecule type" value="Genomic_DNA"/>
</dbReference>
<evidence type="ECO:0000256" key="5">
    <source>
        <dbReference type="ARBA" id="ARBA00022643"/>
    </source>
</evidence>
<evidence type="ECO:0000256" key="3">
    <source>
        <dbReference type="ARBA" id="ARBA00005201"/>
    </source>
</evidence>
<keyword evidence="6 15" id="KW-0808">Transferase</keyword>
<dbReference type="GO" id="GO:0005524">
    <property type="term" value="F:ATP binding"/>
    <property type="evidence" value="ECO:0007669"/>
    <property type="project" value="UniProtKB-UniRule"/>
</dbReference>
<feature type="domain" description="Riboflavin kinase" evidence="16">
    <location>
        <begin position="181"/>
        <end position="306"/>
    </location>
</feature>
<evidence type="ECO:0000313" key="17">
    <source>
        <dbReference type="EMBL" id="TGY88642.1"/>
    </source>
</evidence>